<accession>B3JN19</accession>
<dbReference type="EMBL" id="ABIY02000115">
    <property type="protein sequence ID" value="EDU99779.1"/>
    <property type="molecule type" value="Genomic_DNA"/>
</dbReference>
<reference evidence="1 2" key="1">
    <citation type="submission" date="2008-04" db="EMBL/GenBank/DDBJ databases">
        <title>Draft genome sequence of Bacteroides coprocola (DSM 17136).</title>
        <authorList>
            <person name="Sudarsanam P."/>
            <person name="Ley R."/>
            <person name="Guruge J."/>
            <person name="Turnbaugh P.J."/>
            <person name="Mahowald M."/>
            <person name="Liep D."/>
            <person name="Gordon J."/>
        </authorList>
    </citation>
    <scope>NUCLEOTIDE SEQUENCE [LARGE SCALE GENOMIC DNA]</scope>
    <source>
        <strain evidence="1 2">DSM 17136</strain>
    </source>
</reference>
<comment type="caution">
    <text evidence="1">The sequence shown here is derived from an EMBL/GenBank/DDBJ whole genome shotgun (WGS) entry which is preliminary data.</text>
</comment>
<proteinExistence type="predicted"/>
<reference evidence="1 2" key="2">
    <citation type="submission" date="2008-04" db="EMBL/GenBank/DDBJ databases">
        <authorList>
            <person name="Fulton L."/>
            <person name="Clifton S."/>
            <person name="Fulton B."/>
            <person name="Xu J."/>
            <person name="Minx P."/>
            <person name="Pepin K.H."/>
            <person name="Johnson M."/>
            <person name="Thiruvilangam P."/>
            <person name="Bhonagiri V."/>
            <person name="Nash W.E."/>
            <person name="Mardis E.R."/>
            <person name="Wilson R.K."/>
        </authorList>
    </citation>
    <scope>NUCLEOTIDE SEQUENCE [LARGE SCALE GENOMIC DNA]</scope>
    <source>
        <strain evidence="1 2">DSM 17136</strain>
    </source>
</reference>
<evidence type="ECO:0000313" key="2">
    <source>
        <dbReference type="Proteomes" id="UP000003146"/>
    </source>
</evidence>
<gene>
    <name evidence="1" type="ORF">BACCOP_03326</name>
</gene>
<dbReference type="HOGENOM" id="CLU_3229480_0_0_10"/>
<dbReference type="AlphaFoldDB" id="B3JN19"/>
<sequence length="43" mass="5188">MNPCLFYVRYDVRSGGENFYSDINFSGCFVGKKYWQIVVWVIW</sequence>
<organism evidence="1 2">
    <name type="scientific">Phocaeicola coprocola DSM 17136</name>
    <dbReference type="NCBI Taxonomy" id="470145"/>
    <lineage>
        <taxon>Bacteria</taxon>
        <taxon>Pseudomonadati</taxon>
        <taxon>Bacteroidota</taxon>
        <taxon>Bacteroidia</taxon>
        <taxon>Bacteroidales</taxon>
        <taxon>Bacteroidaceae</taxon>
        <taxon>Phocaeicola</taxon>
    </lineage>
</organism>
<dbReference type="Proteomes" id="UP000003146">
    <property type="component" value="Unassembled WGS sequence"/>
</dbReference>
<protein>
    <submittedName>
        <fullName evidence="1">Uncharacterized protein</fullName>
    </submittedName>
</protein>
<evidence type="ECO:0000313" key="1">
    <source>
        <dbReference type="EMBL" id="EDU99779.1"/>
    </source>
</evidence>
<name>B3JN19_9BACT</name>